<comment type="similarity">
    <text evidence="1">Belongs to the bacterial sugar transferase family.</text>
</comment>
<dbReference type="InterPro" id="IPR003362">
    <property type="entry name" value="Bact_transf"/>
</dbReference>
<comment type="caution">
    <text evidence="4">The sequence shown here is derived from an EMBL/GenBank/DDBJ whole genome shotgun (WGS) entry which is preliminary data.</text>
</comment>
<proteinExistence type="inferred from homology"/>
<feature type="domain" description="Bacterial sugar transferase" evidence="3">
    <location>
        <begin position="17"/>
        <end position="206"/>
    </location>
</feature>
<keyword evidence="5" id="KW-1185">Reference proteome</keyword>
<keyword evidence="2" id="KW-1133">Transmembrane helix</keyword>
<evidence type="ECO:0000256" key="2">
    <source>
        <dbReference type="SAM" id="Phobius"/>
    </source>
</evidence>
<dbReference type="EMBL" id="SJPR01000001">
    <property type="protein sequence ID" value="TWT99494.1"/>
    <property type="molecule type" value="Genomic_DNA"/>
</dbReference>
<accession>A0A5C6AHL7</accession>
<dbReference type="RefSeq" id="WP_146442299.1">
    <property type="nucleotide sequence ID" value="NZ_SJPR01000001.1"/>
</dbReference>
<reference evidence="4 5" key="1">
    <citation type="submission" date="2019-02" db="EMBL/GenBank/DDBJ databases">
        <title>Deep-cultivation of Planctomycetes and their phenomic and genomic characterization uncovers novel biology.</title>
        <authorList>
            <person name="Wiegand S."/>
            <person name="Jogler M."/>
            <person name="Boedeker C."/>
            <person name="Pinto D."/>
            <person name="Vollmers J."/>
            <person name="Rivas-Marin E."/>
            <person name="Kohn T."/>
            <person name="Peeters S.H."/>
            <person name="Heuer A."/>
            <person name="Rast P."/>
            <person name="Oberbeckmann S."/>
            <person name="Bunk B."/>
            <person name="Jeske O."/>
            <person name="Meyerdierks A."/>
            <person name="Storesund J.E."/>
            <person name="Kallscheuer N."/>
            <person name="Luecker S."/>
            <person name="Lage O.M."/>
            <person name="Pohl T."/>
            <person name="Merkel B.J."/>
            <person name="Hornburger P."/>
            <person name="Mueller R.-W."/>
            <person name="Bruemmer F."/>
            <person name="Labrenz M."/>
            <person name="Spormann A.M."/>
            <person name="Op Den Camp H."/>
            <person name="Overmann J."/>
            <person name="Amann R."/>
            <person name="Jetten M.S.M."/>
            <person name="Mascher T."/>
            <person name="Medema M.H."/>
            <person name="Devos D.P."/>
            <person name="Kaster A.-K."/>
            <person name="Ovreas L."/>
            <person name="Rohde M."/>
            <person name="Galperin M.Y."/>
            <person name="Jogler C."/>
        </authorList>
    </citation>
    <scope>NUCLEOTIDE SEQUENCE [LARGE SCALE GENOMIC DNA]</scope>
    <source>
        <strain evidence="4 5">Pla108</strain>
    </source>
</reference>
<dbReference type="GO" id="GO:0016780">
    <property type="term" value="F:phosphotransferase activity, for other substituted phosphate groups"/>
    <property type="evidence" value="ECO:0007669"/>
    <property type="project" value="TreeGrafter"/>
</dbReference>
<organism evidence="4 5">
    <name type="scientific">Botrimarina colliarenosi</name>
    <dbReference type="NCBI Taxonomy" id="2528001"/>
    <lineage>
        <taxon>Bacteria</taxon>
        <taxon>Pseudomonadati</taxon>
        <taxon>Planctomycetota</taxon>
        <taxon>Planctomycetia</taxon>
        <taxon>Pirellulales</taxon>
        <taxon>Lacipirellulaceae</taxon>
        <taxon>Botrimarina</taxon>
    </lineage>
</organism>
<evidence type="ECO:0000313" key="4">
    <source>
        <dbReference type="EMBL" id="TWT99494.1"/>
    </source>
</evidence>
<gene>
    <name evidence="4" type="primary">tuaA</name>
    <name evidence="4" type="ORF">Pla108_04330</name>
</gene>
<dbReference type="AlphaFoldDB" id="A0A5C6AHL7"/>
<keyword evidence="2" id="KW-0812">Transmembrane</keyword>
<dbReference type="EC" id="2.7.8.-" evidence="4"/>
<evidence type="ECO:0000313" key="5">
    <source>
        <dbReference type="Proteomes" id="UP000317421"/>
    </source>
</evidence>
<evidence type="ECO:0000256" key="1">
    <source>
        <dbReference type="ARBA" id="ARBA00006464"/>
    </source>
</evidence>
<dbReference type="PANTHER" id="PTHR30576:SF20">
    <property type="entry name" value="QUINOVOSAMINEPHOSPHOTRANSFERAE-RELATED"/>
    <property type="match status" value="1"/>
</dbReference>
<sequence length="231" mass="25432">MTAAIPSYARPTLGKTKRLFDVVASGLGLALFGWLIAAAAIAARIDTGASGIFRQKRIGRGGVLFTLFKIRTMRPGPPNATTATAANDPRITPLGRLLRRSKIDELPQLWNVLVGEMSLVGPRPEVPQHLDRFLQTHPDVLRVRPGITCPATLLYRNEETLLAAMPFPDAINESVLLPHKLRLNEAYARSYTFNGDLVCIWRTLSATGPRLTRLDDLPRGDLTPNDYRDAA</sequence>
<feature type="transmembrane region" description="Helical" evidence="2">
    <location>
        <begin position="22"/>
        <end position="45"/>
    </location>
</feature>
<name>A0A5C6AHL7_9BACT</name>
<dbReference type="PANTHER" id="PTHR30576">
    <property type="entry name" value="COLANIC BIOSYNTHESIS UDP-GLUCOSE LIPID CARRIER TRANSFERASE"/>
    <property type="match status" value="1"/>
</dbReference>
<protein>
    <submittedName>
        <fullName evidence="4">Putative undecaprenyl-phosphate N-acetylgalactosaminyl 1-phosphate transferase</fullName>
        <ecNumber evidence="4">2.7.8.-</ecNumber>
    </submittedName>
</protein>
<keyword evidence="2" id="KW-0472">Membrane</keyword>
<keyword evidence="4" id="KW-0808">Transferase</keyword>
<dbReference type="OrthoDB" id="9766874at2"/>
<evidence type="ECO:0000259" key="3">
    <source>
        <dbReference type="Pfam" id="PF02397"/>
    </source>
</evidence>
<dbReference type="Proteomes" id="UP000317421">
    <property type="component" value="Unassembled WGS sequence"/>
</dbReference>
<dbReference type="Pfam" id="PF02397">
    <property type="entry name" value="Bac_transf"/>
    <property type="match status" value="1"/>
</dbReference>